<keyword evidence="2" id="KW-1185">Reference proteome</keyword>
<accession>A0A518D788</accession>
<proteinExistence type="predicted"/>
<dbReference type="OrthoDB" id="150993at2"/>
<gene>
    <name evidence="1" type="ORF">Pla175_07090</name>
</gene>
<sequence length="243" mass="27059">MNFLSARWEHLLFASYAVAPEALLPHVPAGTSLDAFEGRVYVSLVAFLFRDTRVLGVPALLHRSFEEVNLRFYVSPDADRSKRAVTFIREIVPSRAIPLVANALFAENYVRMRMDHGRDEGRPAYAWGEGLRNRFCAAARPGPTRPAAGSLGEFITEHYWGYSRGRGRTIEYHVQHPPWECCDPAEYELDVDFGRSFGPAFASLTDRRPDSVLYAAGSAVRVSAPRRLARQSGSAEQVAGADL</sequence>
<dbReference type="EMBL" id="CP036291">
    <property type="protein sequence ID" value="QDU87350.1"/>
    <property type="molecule type" value="Genomic_DNA"/>
</dbReference>
<evidence type="ECO:0008006" key="3">
    <source>
        <dbReference type="Google" id="ProtNLM"/>
    </source>
</evidence>
<organism evidence="1 2">
    <name type="scientific">Pirellulimonas nuda</name>
    <dbReference type="NCBI Taxonomy" id="2528009"/>
    <lineage>
        <taxon>Bacteria</taxon>
        <taxon>Pseudomonadati</taxon>
        <taxon>Planctomycetota</taxon>
        <taxon>Planctomycetia</taxon>
        <taxon>Pirellulales</taxon>
        <taxon>Lacipirellulaceae</taxon>
        <taxon>Pirellulimonas</taxon>
    </lineage>
</organism>
<protein>
    <recommendedName>
        <fullName evidence="3">DUF2071 domain-containing protein</fullName>
    </recommendedName>
</protein>
<dbReference type="AlphaFoldDB" id="A0A518D788"/>
<reference evidence="1 2" key="1">
    <citation type="submission" date="2019-02" db="EMBL/GenBank/DDBJ databases">
        <title>Deep-cultivation of Planctomycetes and their phenomic and genomic characterization uncovers novel biology.</title>
        <authorList>
            <person name="Wiegand S."/>
            <person name="Jogler M."/>
            <person name="Boedeker C."/>
            <person name="Pinto D."/>
            <person name="Vollmers J."/>
            <person name="Rivas-Marin E."/>
            <person name="Kohn T."/>
            <person name="Peeters S.H."/>
            <person name="Heuer A."/>
            <person name="Rast P."/>
            <person name="Oberbeckmann S."/>
            <person name="Bunk B."/>
            <person name="Jeske O."/>
            <person name="Meyerdierks A."/>
            <person name="Storesund J.E."/>
            <person name="Kallscheuer N."/>
            <person name="Luecker S."/>
            <person name="Lage O.M."/>
            <person name="Pohl T."/>
            <person name="Merkel B.J."/>
            <person name="Hornburger P."/>
            <person name="Mueller R.-W."/>
            <person name="Bruemmer F."/>
            <person name="Labrenz M."/>
            <person name="Spormann A.M."/>
            <person name="Op den Camp H."/>
            <person name="Overmann J."/>
            <person name="Amann R."/>
            <person name="Jetten M.S.M."/>
            <person name="Mascher T."/>
            <person name="Medema M.H."/>
            <person name="Devos D.P."/>
            <person name="Kaster A.-K."/>
            <person name="Ovreas L."/>
            <person name="Rohde M."/>
            <person name="Galperin M.Y."/>
            <person name="Jogler C."/>
        </authorList>
    </citation>
    <scope>NUCLEOTIDE SEQUENCE [LARGE SCALE GENOMIC DNA]</scope>
    <source>
        <strain evidence="1 2">Pla175</strain>
    </source>
</reference>
<dbReference type="KEGG" id="pnd:Pla175_07090"/>
<dbReference type="Pfam" id="PF09844">
    <property type="entry name" value="DUF2071"/>
    <property type="match status" value="1"/>
</dbReference>
<evidence type="ECO:0000313" key="1">
    <source>
        <dbReference type="EMBL" id="QDU87350.1"/>
    </source>
</evidence>
<dbReference type="RefSeq" id="WP_145281319.1">
    <property type="nucleotide sequence ID" value="NZ_CP036291.1"/>
</dbReference>
<dbReference type="Proteomes" id="UP000317429">
    <property type="component" value="Chromosome"/>
</dbReference>
<name>A0A518D788_9BACT</name>
<dbReference type="PANTHER" id="PTHR39186:SF1">
    <property type="entry name" value="DUF2071 DOMAIN-CONTAINING PROTEIN"/>
    <property type="match status" value="1"/>
</dbReference>
<dbReference type="InterPro" id="IPR018644">
    <property type="entry name" value="DUF2071"/>
</dbReference>
<evidence type="ECO:0000313" key="2">
    <source>
        <dbReference type="Proteomes" id="UP000317429"/>
    </source>
</evidence>
<dbReference type="PANTHER" id="PTHR39186">
    <property type="entry name" value="DUF2071 FAMILY PROTEIN"/>
    <property type="match status" value="1"/>
</dbReference>